<keyword evidence="3" id="KW-1185">Reference proteome</keyword>
<dbReference type="PANTHER" id="PTHR46320">
    <property type="entry name" value="GLYCEROPHOSPHODIESTER PHOSPHODIESTERASE 1"/>
    <property type="match status" value="1"/>
</dbReference>
<dbReference type="PROSITE" id="PS51704">
    <property type="entry name" value="GP_PDE"/>
    <property type="match status" value="1"/>
</dbReference>
<dbReference type="GO" id="GO:0070291">
    <property type="term" value="P:N-acylethanolamine metabolic process"/>
    <property type="evidence" value="ECO:0007669"/>
    <property type="project" value="TreeGrafter"/>
</dbReference>
<dbReference type="CDD" id="cd08566">
    <property type="entry name" value="GDPD_AtGDE_like"/>
    <property type="match status" value="1"/>
</dbReference>
<sequence>MFKKFFLLILHILIFQVYAQKPISLSKFPDDKVMVVSHRADWRNAPENSIWAIRKAIEKGVDMVEIDLALTKDSVLILMHDKTIDRTTTGKGKPSDYTLAEIKEFYLRDGLGVKTQMKVPTLEEALDETQGKVLVNLDKAFDYIDLVYPILKKRKMLDEVLIKGTETYKDFDRKYGHLKNEIHFMPIIRLEIKEGWGKIDEYLSNYKVYGFEFTVGETEENLIDFGKLRKRGVKVWVNSLWPHHNAGHNDDVALDNPNIYDWFLKNNINIIQTDRPLELIKFLKARNKKY</sequence>
<dbReference type="PANTHER" id="PTHR46320:SF1">
    <property type="entry name" value="GLYCEROPHOSPHODIESTER PHOSPHODIESTERASE 1"/>
    <property type="match status" value="1"/>
</dbReference>
<dbReference type="Pfam" id="PF16387">
    <property type="entry name" value="DUF4996"/>
    <property type="match status" value="1"/>
</dbReference>
<dbReference type="InterPro" id="IPR017946">
    <property type="entry name" value="PLC-like_Pdiesterase_TIM-brl"/>
</dbReference>
<evidence type="ECO:0000313" key="2">
    <source>
        <dbReference type="EMBL" id="SHI81716.1"/>
    </source>
</evidence>
<dbReference type="InterPro" id="IPR030395">
    <property type="entry name" value="GP_PDE_dom"/>
</dbReference>
<dbReference type="InterPro" id="IPR032160">
    <property type="entry name" value="DUF4996"/>
</dbReference>
<dbReference type="GO" id="GO:0006644">
    <property type="term" value="P:phospholipid metabolic process"/>
    <property type="evidence" value="ECO:0007669"/>
    <property type="project" value="TreeGrafter"/>
</dbReference>
<protein>
    <submittedName>
        <fullName evidence="2">Glycerophosphoryl diester phosphodiesterase</fullName>
    </submittedName>
</protein>
<dbReference type="GO" id="GO:0005886">
    <property type="term" value="C:plasma membrane"/>
    <property type="evidence" value="ECO:0007669"/>
    <property type="project" value="TreeGrafter"/>
</dbReference>
<evidence type="ECO:0000259" key="1">
    <source>
        <dbReference type="PROSITE" id="PS51704"/>
    </source>
</evidence>
<reference evidence="2 3" key="1">
    <citation type="submission" date="2016-11" db="EMBL/GenBank/DDBJ databases">
        <authorList>
            <person name="Jaros S."/>
            <person name="Januszkiewicz K."/>
            <person name="Wedrychowicz H."/>
        </authorList>
    </citation>
    <scope>NUCLEOTIDE SEQUENCE [LARGE SCALE GENOMIC DNA]</scope>
    <source>
        <strain evidence="2 3">DSM 25479</strain>
    </source>
</reference>
<dbReference type="STRING" id="1118202.SAMN05443429_10518"/>
<accession>A0A1M6E887</accession>
<gene>
    <name evidence="2" type="ORF">SAMN05443429_10518</name>
</gene>
<dbReference type="Gene3D" id="3.20.20.190">
    <property type="entry name" value="Phosphatidylinositol (PI) phosphodiesterase"/>
    <property type="match status" value="1"/>
</dbReference>
<dbReference type="Proteomes" id="UP000184335">
    <property type="component" value="Unassembled WGS sequence"/>
</dbReference>
<organism evidence="2 3">
    <name type="scientific">Cruoricaptor ignavus</name>
    <dbReference type="NCBI Taxonomy" id="1118202"/>
    <lineage>
        <taxon>Bacteria</taxon>
        <taxon>Pseudomonadati</taxon>
        <taxon>Bacteroidota</taxon>
        <taxon>Flavobacteriia</taxon>
        <taxon>Flavobacteriales</taxon>
        <taxon>Weeksellaceae</taxon>
        <taxon>Cruoricaptor</taxon>
    </lineage>
</organism>
<proteinExistence type="predicted"/>
<evidence type="ECO:0000313" key="3">
    <source>
        <dbReference type="Proteomes" id="UP000184335"/>
    </source>
</evidence>
<dbReference type="EMBL" id="FQYI01000005">
    <property type="protein sequence ID" value="SHI81716.1"/>
    <property type="molecule type" value="Genomic_DNA"/>
</dbReference>
<dbReference type="RefSeq" id="WP_073179299.1">
    <property type="nucleotide sequence ID" value="NZ_FQYI01000005.1"/>
</dbReference>
<dbReference type="SUPFAM" id="SSF51695">
    <property type="entry name" value="PLC-like phosphodiesterases"/>
    <property type="match status" value="1"/>
</dbReference>
<name>A0A1M6E887_9FLAO</name>
<dbReference type="GO" id="GO:0008889">
    <property type="term" value="F:glycerophosphodiester phosphodiesterase activity"/>
    <property type="evidence" value="ECO:0007669"/>
    <property type="project" value="TreeGrafter"/>
</dbReference>
<dbReference type="AlphaFoldDB" id="A0A1M6E887"/>
<dbReference type="Pfam" id="PF03009">
    <property type="entry name" value="GDPD"/>
    <property type="match status" value="1"/>
</dbReference>
<dbReference type="GO" id="GO:0006580">
    <property type="term" value="P:ethanolamine metabolic process"/>
    <property type="evidence" value="ECO:0007669"/>
    <property type="project" value="TreeGrafter"/>
</dbReference>
<feature type="domain" description="GP-PDE" evidence="1">
    <location>
        <begin position="33"/>
        <end position="283"/>
    </location>
</feature>